<protein>
    <submittedName>
        <fullName evidence="1">Uncharacterized protein</fullName>
    </submittedName>
</protein>
<evidence type="ECO:0000313" key="2">
    <source>
        <dbReference type="Proteomes" id="UP000219182"/>
    </source>
</evidence>
<accession>A0A2A6FG26</accession>
<comment type="caution">
    <text evidence="1">The sequence shown here is derived from an EMBL/GenBank/DDBJ whole genome shotgun (WGS) entry which is preliminary data.</text>
</comment>
<proteinExistence type="predicted"/>
<dbReference type="EMBL" id="NWQG01000073">
    <property type="protein sequence ID" value="PDQ20636.1"/>
    <property type="molecule type" value="Genomic_DNA"/>
</dbReference>
<name>A0A2A6FG26_9HYPH</name>
<evidence type="ECO:0000313" key="1">
    <source>
        <dbReference type="EMBL" id="PDQ20636.1"/>
    </source>
</evidence>
<dbReference type="Proteomes" id="UP000219182">
    <property type="component" value="Unassembled WGS sequence"/>
</dbReference>
<dbReference type="AlphaFoldDB" id="A0A2A6FG26"/>
<gene>
    <name evidence="1" type="ORF">CN311_13145</name>
</gene>
<reference evidence="1 2" key="1">
    <citation type="submission" date="2017-09" db="EMBL/GenBank/DDBJ databases">
        <title>Mesorhizobum sanjuanii sp. nov. isolated from nodules of Lotus tenuis in saline-alkaline lowlands of Flooding Pampa.</title>
        <authorList>
            <person name="Sannazzaro A.I."/>
            <person name="Torres Tejerizo G.A."/>
            <person name="Fontana F."/>
            <person name="Cumpa Velazquez L.M."/>
            <person name="Hansen L."/>
            <person name="Pistorio M."/>
            <person name="Estrella M.J."/>
        </authorList>
    </citation>
    <scope>NUCLEOTIDE SEQUENCE [LARGE SCALE GENOMIC DNA]</scope>
    <source>
        <strain evidence="1 2">BSA136</strain>
    </source>
</reference>
<sequence>MYILKFIWSTEHKFKLILMNIDEINKIVRRLVIEFLKQCSLNVTIFKQRAKLEDFHISRFNQRIPAIDKRLAVLFARLKFSRVLVLHHPRLQRLVEGFRKEMIDIEMVERSLADGSQRYTLKHVRA</sequence>
<organism evidence="1 2">
    <name type="scientific">Mesorhizobium sanjuanii</name>
    <dbReference type="NCBI Taxonomy" id="2037900"/>
    <lineage>
        <taxon>Bacteria</taxon>
        <taxon>Pseudomonadati</taxon>
        <taxon>Pseudomonadota</taxon>
        <taxon>Alphaproteobacteria</taxon>
        <taxon>Hyphomicrobiales</taxon>
        <taxon>Phyllobacteriaceae</taxon>
        <taxon>Mesorhizobium</taxon>
    </lineage>
</organism>
<keyword evidence="2" id="KW-1185">Reference proteome</keyword>